<keyword evidence="4 6" id="KW-0862">Zinc</keyword>
<keyword evidence="2 6" id="KW-0479">Metal-binding</keyword>
<evidence type="ECO:0000256" key="1">
    <source>
        <dbReference type="ARBA" id="ARBA00022670"/>
    </source>
</evidence>
<evidence type="ECO:0000259" key="9">
    <source>
        <dbReference type="Pfam" id="PF01432"/>
    </source>
</evidence>
<dbReference type="InterPro" id="IPR001567">
    <property type="entry name" value="Pept_M3A_M3B_dom"/>
</dbReference>
<dbReference type="GO" id="GO:0004222">
    <property type="term" value="F:metalloendopeptidase activity"/>
    <property type="evidence" value="ECO:0007669"/>
    <property type="project" value="UniProtKB-UniRule"/>
</dbReference>
<comment type="cofactor">
    <cofactor evidence="6">
        <name>Zn(2+)</name>
        <dbReference type="ChEBI" id="CHEBI:29105"/>
    </cofactor>
    <text evidence="6">Binds 1 zinc ion.</text>
</comment>
<keyword evidence="8" id="KW-0472">Membrane</keyword>
<feature type="coiled-coil region" evidence="7">
    <location>
        <begin position="127"/>
        <end position="154"/>
    </location>
</feature>
<evidence type="ECO:0000256" key="2">
    <source>
        <dbReference type="ARBA" id="ARBA00022723"/>
    </source>
</evidence>
<accession>A0A318U5V1</accession>
<feature type="domain" description="Peptidase M3A/M3B catalytic" evidence="9">
    <location>
        <begin position="201"/>
        <end position="588"/>
    </location>
</feature>
<dbReference type="EC" id="3.4.24.-" evidence="6"/>
<reference evidence="11 12" key="1">
    <citation type="submission" date="2018-06" db="EMBL/GenBank/DDBJ databases">
        <title>Genomic Encyclopedia of Archaeal and Bacterial Type Strains, Phase II (KMG-II): from individual species to whole genera.</title>
        <authorList>
            <person name="Goeker M."/>
        </authorList>
    </citation>
    <scope>NUCLEOTIDE SEQUENCE [LARGE SCALE GENOMIC DNA]</scope>
    <source>
        <strain evidence="11 12">ATCC 29103</strain>
    </source>
</reference>
<comment type="caution">
    <text evidence="11">The sequence shown here is derived from an EMBL/GenBank/DDBJ whole genome shotgun (WGS) entry which is preliminary data.</text>
</comment>
<comment type="function">
    <text evidence="6">Has oligopeptidase activity and degrades a variety of small bioactive peptides.</text>
</comment>
<name>A0A318U5V1_9BACT</name>
<keyword evidence="7" id="KW-0175">Coiled coil</keyword>
<evidence type="ECO:0000313" key="11">
    <source>
        <dbReference type="EMBL" id="PYF43716.1"/>
    </source>
</evidence>
<sequence length="608" mass="72102">MKKYTKYEDIEEKYRFDLEDILGNQTYNELKDQYFELVKKQIEIKDSKYESFENYVDSLRISEKLLILSNKIENYLSNKLNTNVVNFEINKLISEFEAKKAEYNKQFGSEINRVAQHKEKIEKWMHKPELKEIKKDLEATLNDLKHKLDDKTETYLSATQHGFPSVEELFGVLTDSEISYGYAHDKWGKKYEITEGTRVALLKHHDERVRKETYFNYANGYLKHKQSLARMLYQHLKSISVDALYRKYESSLDSILSHDNVNKKLLEIIYKNVLNNINIFRKYRKAHAKFFEKKFNKKMELWDTALDLVKVKNKYSIEDGQEILKEITSIMPYEYSEIVNKAINERWIDYINVPSKRSGAYSIGGTHGLNKIYILMNWDYTINSINTLCHEMGHSMHSYFSVKNQSAFRSQYPIFLAEIASIFNELLLNDYLISKAKTNEEKFFLLNESINDFIGTVLRQTQWSNFEFELYNRIDKDEPLSSYETIEELYVENAKKYVISDIEPKINDAMNVYSVMVPHFYYFFYVYKYALGYIVANVFFQKYKKEGKEALKNYVDNFLSSGDKDWPVTILKEAGVDVYSEDIYKQAFSVLEEKVNEYIKLGNKIFKD</sequence>
<dbReference type="PANTHER" id="PTHR11804:SF84">
    <property type="entry name" value="SACCHAROLYSIN"/>
    <property type="match status" value="1"/>
</dbReference>
<dbReference type="InterPro" id="IPR013647">
    <property type="entry name" value="OligopepF_N_dom"/>
</dbReference>
<evidence type="ECO:0000256" key="6">
    <source>
        <dbReference type="RuleBase" id="RU368091"/>
    </source>
</evidence>
<evidence type="ECO:0000256" key="8">
    <source>
        <dbReference type="SAM" id="Phobius"/>
    </source>
</evidence>
<dbReference type="EMBL" id="QKLP01000001">
    <property type="protein sequence ID" value="PYF43716.1"/>
    <property type="molecule type" value="Genomic_DNA"/>
</dbReference>
<dbReference type="SUPFAM" id="SSF55486">
    <property type="entry name" value="Metalloproteases ('zincins'), catalytic domain"/>
    <property type="match status" value="1"/>
</dbReference>
<dbReference type="InterPro" id="IPR045090">
    <property type="entry name" value="Pept_M3A_M3B"/>
</dbReference>
<dbReference type="Pfam" id="PF01432">
    <property type="entry name" value="Peptidase_M3"/>
    <property type="match status" value="1"/>
</dbReference>
<dbReference type="InterPro" id="IPR004438">
    <property type="entry name" value="Peptidase_M3B"/>
</dbReference>
<evidence type="ECO:0000256" key="5">
    <source>
        <dbReference type="ARBA" id="ARBA00023049"/>
    </source>
</evidence>
<keyword evidence="5 6" id="KW-0482">Metalloprotease</keyword>
<feature type="transmembrane region" description="Helical" evidence="8">
    <location>
        <begin position="520"/>
        <end position="540"/>
    </location>
</feature>
<dbReference type="NCBIfam" id="TIGR00181">
    <property type="entry name" value="pepF"/>
    <property type="match status" value="1"/>
</dbReference>
<dbReference type="Proteomes" id="UP000247715">
    <property type="component" value="Unassembled WGS sequence"/>
</dbReference>
<keyword evidence="8" id="KW-0812">Transmembrane</keyword>
<dbReference type="InterPro" id="IPR042088">
    <property type="entry name" value="OligoPept_F_C"/>
</dbReference>
<keyword evidence="1 6" id="KW-0645">Protease</keyword>
<dbReference type="RefSeq" id="WP_110858088.1">
    <property type="nucleotide sequence ID" value="NZ_LS991949.1"/>
</dbReference>
<dbReference type="GO" id="GO:0006518">
    <property type="term" value="P:peptide metabolic process"/>
    <property type="evidence" value="ECO:0007669"/>
    <property type="project" value="TreeGrafter"/>
</dbReference>
<dbReference type="PANTHER" id="PTHR11804">
    <property type="entry name" value="PROTEASE M3 THIMET OLIGOPEPTIDASE-RELATED"/>
    <property type="match status" value="1"/>
</dbReference>
<evidence type="ECO:0000313" key="12">
    <source>
        <dbReference type="Proteomes" id="UP000247715"/>
    </source>
</evidence>
<gene>
    <name evidence="11" type="ORF">BCF88_10134</name>
</gene>
<evidence type="ECO:0000259" key="10">
    <source>
        <dbReference type="Pfam" id="PF08439"/>
    </source>
</evidence>
<keyword evidence="3 6" id="KW-0378">Hydrolase</keyword>
<organism evidence="11 12">
    <name type="scientific">Metamycoplasma alkalescens</name>
    <dbReference type="NCBI Taxonomy" id="45363"/>
    <lineage>
        <taxon>Bacteria</taxon>
        <taxon>Bacillati</taxon>
        <taxon>Mycoplasmatota</taxon>
        <taxon>Mycoplasmoidales</taxon>
        <taxon>Metamycoplasmataceae</taxon>
        <taxon>Metamycoplasma</taxon>
    </lineage>
</organism>
<dbReference type="CDD" id="cd09608">
    <property type="entry name" value="M3B_PepF"/>
    <property type="match status" value="1"/>
</dbReference>
<dbReference type="Gene3D" id="1.10.287.830">
    <property type="entry name" value="putative peptidase helix hairpin domain like"/>
    <property type="match status" value="1"/>
</dbReference>
<dbReference type="Pfam" id="PF08439">
    <property type="entry name" value="Peptidase_M3_N"/>
    <property type="match status" value="1"/>
</dbReference>
<evidence type="ECO:0000256" key="7">
    <source>
        <dbReference type="SAM" id="Coils"/>
    </source>
</evidence>
<comment type="similarity">
    <text evidence="6">Belongs to the peptidase M3B family.</text>
</comment>
<dbReference type="Gene3D" id="1.10.1370.20">
    <property type="entry name" value="Oligoendopeptidase f, C-terminal domain"/>
    <property type="match status" value="1"/>
</dbReference>
<keyword evidence="8" id="KW-1133">Transmembrane helix</keyword>
<dbReference type="GO" id="GO:0046872">
    <property type="term" value="F:metal ion binding"/>
    <property type="evidence" value="ECO:0007669"/>
    <property type="project" value="UniProtKB-UniRule"/>
</dbReference>
<feature type="domain" description="Oligopeptidase F N-terminal" evidence="10">
    <location>
        <begin position="116"/>
        <end position="179"/>
    </location>
</feature>
<proteinExistence type="inferred from homology"/>
<dbReference type="Gene3D" id="1.20.140.70">
    <property type="entry name" value="Oligopeptidase f, N-terminal domain"/>
    <property type="match status" value="1"/>
</dbReference>
<protein>
    <recommendedName>
        <fullName evidence="6">Oligopeptidase F</fullName>
        <ecNumber evidence="6">3.4.24.-</ecNumber>
    </recommendedName>
</protein>
<evidence type="ECO:0000256" key="4">
    <source>
        <dbReference type="ARBA" id="ARBA00022833"/>
    </source>
</evidence>
<evidence type="ECO:0000256" key="3">
    <source>
        <dbReference type="ARBA" id="ARBA00022801"/>
    </source>
</evidence>
<dbReference type="AlphaFoldDB" id="A0A318U5V1"/>
<dbReference type="GO" id="GO:0006508">
    <property type="term" value="P:proteolysis"/>
    <property type="evidence" value="ECO:0007669"/>
    <property type="project" value="UniProtKB-KW"/>
</dbReference>